<dbReference type="FunFam" id="2.10.25.10:FF:000130">
    <property type="entry name" value="Laminin subunit beta 1"/>
    <property type="match status" value="1"/>
</dbReference>
<comment type="caution">
    <text evidence="10">Lacks conserved residue(s) required for the propagation of feature annotation.</text>
</comment>
<comment type="caution">
    <text evidence="13">The sequence shown here is derived from an EMBL/GenBank/DDBJ whole genome shotgun (WGS) entry which is preliminary data.</text>
</comment>
<feature type="domain" description="Laminin EGF-like" evidence="12">
    <location>
        <begin position="233"/>
        <end position="279"/>
    </location>
</feature>
<keyword evidence="4" id="KW-0732">Signal</keyword>
<gene>
    <name evidence="13" type="ORF">BSL78_11291</name>
</gene>
<evidence type="ECO:0000256" key="8">
    <source>
        <dbReference type="ARBA" id="ARBA00023180"/>
    </source>
</evidence>
<evidence type="ECO:0000256" key="1">
    <source>
        <dbReference type="ARBA" id="ARBA00004302"/>
    </source>
</evidence>
<evidence type="ECO:0000256" key="3">
    <source>
        <dbReference type="ARBA" id="ARBA00022530"/>
    </source>
</evidence>
<evidence type="ECO:0000256" key="5">
    <source>
        <dbReference type="ARBA" id="ARBA00022737"/>
    </source>
</evidence>
<dbReference type="CDD" id="cd00055">
    <property type="entry name" value="EGF_Lam"/>
    <property type="match status" value="5"/>
</dbReference>
<feature type="disulfide bond" evidence="10">
    <location>
        <begin position="156"/>
        <end position="165"/>
    </location>
</feature>
<dbReference type="GO" id="GO:0009887">
    <property type="term" value="P:animal organ morphogenesis"/>
    <property type="evidence" value="ECO:0007669"/>
    <property type="project" value="TreeGrafter"/>
</dbReference>
<dbReference type="InterPro" id="IPR050440">
    <property type="entry name" value="Laminin/Netrin_ECM"/>
</dbReference>
<dbReference type="FunFam" id="2.10.25.10:FF:000074">
    <property type="entry name" value="Laminin subunit alpha"/>
    <property type="match status" value="1"/>
</dbReference>
<feature type="domain" description="Laminin EGF-like" evidence="12">
    <location>
        <begin position="184"/>
        <end position="232"/>
    </location>
</feature>
<feature type="disulfide bond" evidence="10">
    <location>
        <begin position="184"/>
        <end position="196"/>
    </location>
</feature>
<dbReference type="OrthoDB" id="5985440at2759"/>
<feature type="disulfide bond" evidence="10">
    <location>
        <begin position="253"/>
        <end position="262"/>
    </location>
</feature>
<keyword evidence="11" id="KW-0175">Coiled coil</keyword>
<evidence type="ECO:0000256" key="6">
    <source>
        <dbReference type="ARBA" id="ARBA00022869"/>
    </source>
</evidence>
<keyword evidence="14" id="KW-1185">Reference proteome</keyword>
<evidence type="ECO:0000256" key="9">
    <source>
        <dbReference type="ARBA" id="ARBA00023292"/>
    </source>
</evidence>
<accession>A0A2G8KV94</accession>
<dbReference type="GO" id="GO:0005604">
    <property type="term" value="C:basement membrane"/>
    <property type="evidence" value="ECO:0007669"/>
    <property type="project" value="UniProtKB-SubCell"/>
</dbReference>
<dbReference type="PROSITE" id="PS01248">
    <property type="entry name" value="EGF_LAM_1"/>
    <property type="match status" value="2"/>
</dbReference>
<keyword evidence="2" id="KW-0964">Secreted</keyword>
<protein>
    <submittedName>
        <fullName evidence="13">Putative laminin-like protein epi-1</fullName>
    </submittedName>
</protein>
<evidence type="ECO:0000259" key="12">
    <source>
        <dbReference type="PROSITE" id="PS50027"/>
    </source>
</evidence>
<evidence type="ECO:0000256" key="2">
    <source>
        <dbReference type="ARBA" id="ARBA00022525"/>
    </source>
</evidence>
<feature type="domain" description="Laminin EGF-like" evidence="12">
    <location>
        <begin position="137"/>
        <end position="183"/>
    </location>
</feature>
<keyword evidence="9 10" id="KW-0424">Laminin EGF-like domain</keyword>
<keyword evidence="5" id="KW-0677">Repeat</keyword>
<evidence type="ECO:0000313" key="13">
    <source>
        <dbReference type="EMBL" id="PIK51830.1"/>
    </source>
</evidence>
<dbReference type="InterPro" id="IPR001791">
    <property type="entry name" value="Laminin_G"/>
</dbReference>
<feature type="disulfide bond" evidence="10">
    <location>
        <begin position="233"/>
        <end position="245"/>
    </location>
</feature>
<dbReference type="Gene3D" id="2.60.120.200">
    <property type="match status" value="2"/>
</dbReference>
<dbReference type="SUPFAM" id="SSF57196">
    <property type="entry name" value="EGF/Laminin"/>
    <property type="match status" value="4"/>
</dbReference>
<keyword evidence="6" id="KW-0084">Basement membrane</keyword>
<evidence type="ECO:0000313" key="14">
    <source>
        <dbReference type="Proteomes" id="UP000230750"/>
    </source>
</evidence>
<sequence>MILYDVRGVFISATMSDSTHTSRVNEIYFFKGVSSSYHMYDSNGPRAFPVEECSCGQGFNCEHCLAGYYGEATMGTDSDCLQCPCSDLTTESPACDVINGILVCLHCSKGHTGPTCQQCEEFYYGQPDQAGGFCAPCDCNNNTDQCDPSTGMCLNCQFRTEGFNCERCQTFLFGNATQRDCQDCNCVPDGSIDLICDGIDGQCPCLSNVTGRQCDRCLPNFYGYGGPDGCQPCSCNLFGSADLQCFRNGTCRCLADTTGDNCDQCLPGSYGLPLAQCQSCTCDPLGTIGGNSAICDPVDGQCPCVDGVNGIQCNQCAAGYIDFVNGACTSKYILSVFSDLVFPKLTLLRTELEIIDVQNLTQVATDVSDEVNMAVNGMQTQLSNIQAELGRITIINEEASSALQSTEDLVLTADGYVTVASNLNSTSYLMAREAANILAAINQVSFDMLQRIVLQELPRSESLLDRAANYSGQTNQQAVEASSLSGFLESTRQRMSDLEVSVLSVQGSLDTADRDLLQINSLLNQRDTLEEAAENLIGQTEEKLVLMKSLINQTSIAVGEANQALVDTTLILNGSQAGNQGVPVPETLDQGDVNGWTEAESAVRNMLLVIGQLETLLAPLVINTESHAQTLELETLSSQNILANALTVSQMAYQAIQSFQKVVSVVNQAGDLARNATAVSQSVQDYLNDRNIATLETEARTLKTESAQLLDQVNNLNLNIPALETTLNEANSTVEEGKRLWSSVEGGTINLQSAVQDLQDHVSDSSISEVIRIGDEAANTTIEYATSLLRNISQLNSSVVEGQATVQMLQASVNQSTSMINDLPDRVTSLETKHAEVSQKLETLYQLSNQTTELRSSIADKMAALKEKLAQAQHHLINSRLPARFEGSTALAIRRDSEAMQTPFDEVRLSFQTEKRDGVLFFTENTVRDSFMSLEYANQGELTVTKVSTGGSSTNFDRSLNVFLRYMPFEANTTFYIGGIPRNYQLTLALSNDFTGCISDFSFKKEEFDLWQPYQLEGSTSCCAAPAEVDPTLPSSIDGINFGGFGSLQLRETCLNVAIVFLVGVFLSGGQVVFEINTAGNAKYTIPSSEMYNDATWYKVLVSYNTTNYKMEVSYTNGTIRELIERRTLYPLSFSNLKNSPKVYLGSADPANSATRGPTSLSFAGCMRNLNVINSTTGVLEQVAVSPDIAVNPQGWSLLAV</sequence>
<feature type="disulfide bond" evidence="10">
    <location>
        <begin position="186"/>
        <end position="203"/>
    </location>
</feature>
<dbReference type="InterPro" id="IPR013320">
    <property type="entry name" value="ConA-like_dom_sf"/>
</dbReference>
<organism evidence="13 14">
    <name type="scientific">Stichopus japonicus</name>
    <name type="common">Sea cucumber</name>
    <dbReference type="NCBI Taxonomy" id="307972"/>
    <lineage>
        <taxon>Eukaryota</taxon>
        <taxon>Metazoa</taxon>
        <taxon>Echinodermata</taxon>
        <taxon>Eleutherozoa</taxon>
        <taxon>Echinozoa</taxon>
        <taxon>Holothuroidea</taxon>
        <taxon>Aspidochirotacea</taxon>
        <taxon>Aspidochirotida</taxon>
        <taxon>Stichopodidae</taxon>
        <taxon>Apostichopus</taxon>
    </lineage>
</organism>
<dbReference type="STRING" id="307972.A0A2G8KV94"/>
<comment type="subcellular location">
    <subcellularLocation>
        <location evidence="1">Secreted</location>
        <location evidence="1">Extracellular space</location>
        <location evidence="1">Extracellular matrix</location>
        <location evidence="1">Basement membrane</location>
    </subcellularLocation>
</comment>
<dbReference type="Pfam" id="PF00053">
    <property type="entry name" value="EGF_laminin"/>
    <property type="match status" value="4"/>
</dbReference>
<dbReference type="CDD" id="cd00110">
    <property type="entry name" value="LamG"/>
    <property type="match status" value="2"/>
</dbReference>
<dbReference type="PANTHER" id="PTHR10574">
    <property type="entry name" value="NETRIN/LAMININ-RELATED"/>
    <property type="match status" value="1"/>
</dbReference>
<reference evidence="13 14" key="1">
    <citation type="journal article" date="2017" name="PLoS Biol.">
        <title>The sea cucumber genome provides insights into morphological evolution and visceral regeneration.</title>
        <authorList>
            <person name="Zhang X."/>
            <person name="Sun L."/>
            <person name="Yuan J."/>
            <person name="Sun Y."/>
            <person name="Gao Y."/>
            <person name="Zhang L."/>
            <person name="Li S."/>
            <person name="Dai H."/>
            <person name="Hamel J.F."/>
            <person name="Liu C."/>
            <person name="Yu Y."/>
            <person name="Liu S."/>
            <person name="Lin W."/>
            <person name="Guo K."/>
            <person name="Jin S."/>
            <person name="Xu P."/>
            <person name="Storey K.B."/>
            <person name="Huan P."/>
            <person name="Zhang T."/>
            <person name="Zhou Y."/>
            <person name="Zhang J."/>
            <person name="Lin C."/>
            <person name="Li X."/>
            <person name="Xing L."/>
            <person name="Huo D."/>
            <person name="Sun M."/>
            <person name="Wang L."/>
            <person name="Mercier A."/>
            <person name="Li F."/>
            <person name="Yang H."/>
            <person name="Xiang J."/>
        </authorList>
    </citation>
    <scope>NUCLEOTIDE SEQUENCE [LARGE SCALE GENOMIC DNA]</scope>
    <source>
        <strain evidence="13">Shaxun</strain>
        <tissue evidence="13">Muscle</tissue>
    </source>
</reference>
<dbReference type="Proteomes" id="UP000230750">
    <property type="component" value="Unassembled WGS sequence"/>
</dbReference>
<name>A0A2G8KV94_STIJA</name>
<evidence type="ECO:0000256" key="4">
    <source>
        <dbReference type="ARBA" id="ARBA00022729"/>
    </source>
</evidence>
<evidence type="ECO:0000256" key="10">
    <source>
        <dbReference type="PROSITE-ProRule" id="PRU00460"/>
    </source>
</evidence>
<evidence type="ECO:0000256" key="11">
    <source>
        <dbReference type="SAM" id="Coils"/>
    </source>
</evidence>
<feature type="disulfide bond" evidence="10">
    <location>
        <begin position="304"/>
        <end position="313"/>
    </location>
</feature>
<dbReference type="InterPro" id="IPR002049">
    <property type="entry name" value="LE_dom"/>
</dbReference>
<dbReference type="EMBL" id="MRZV01000355">
    <property type="protein sequence ID" value="PIK51830.1"/>
    <property type="molecule type" value="Genomic_DNA"/>
</dbReference>
<feature type="disulfide bond" evidence="10">
    <location>
        <begin position="205"/>
        <end position="214"/>
    </location>
</feature>
<dbReference type="PRINTS" id="PR00011">
    <property type="entry name" value="EGFLAMININ"/>
</dbReference>
<dbReference type="AlphaFoldDB" id="A0A2G8KV94"/>
<keyword evidence="3" id="KW-0272">Extracellular matrix</keyword>
<dbReference type="GO" id="GO:0009888">
    <property type="term" value="P:tissue development"/>
    <property type="evidence" value="ECO:0007669"/>
    <property type="project" value="TreeGrafter"/>
</dbReference>
<dbReference type="SMART" id="SM00180">
    <property type="entry name" value="EGF_Lam"/>
    <property type="match status" value="5"/>
</dbReference>
<proteinExistence type="predicted"/>
<feature type="coiled-coil region" evidence="11">
    <location>
        <begin position="692"/>
        <end position="733"/>
    </location>
</feature>
<dbReference type="PROSITE" id="PS50027">
    <property type="entry name" value="EGF_LAM_2"/>
    <property type="match status" value="4"/>
</dbReference>
<dbReference type="Pfam" id="PF02210">
    <property type="entry name" value="Laminin_G_2"/>
    <property type="match status" value="1"/>
</dbReference>
<evidence type="ECO:0000256" key="7">
    <source>
        <dbReference type="ARBA" id="ARBA00023157"/>
    </source>
</evidence>
<dbReference type="PANTHER" id="PTHR10574:SF406">
    <property type="entry name" value="LAMININ SUBUNIT ALPHA 5"/>
    <property type="match status" value="1"/>
</dbReference>
<dbReference type="Gene3D" id="2.10.25.10">
    <property type="entry name" value="Laminin"/>
    <property type="match status" value="5"/>
</dbReference>
<keyword evidence="7 10" id="KW-1015">Disulfide bond</keyword>
<feature type="domain" description="Laminin EGF-like" evidence="12">
    <location>
        <begin position="280"/>
        <end position="330"/>
    </location>
</feature>
<keyword evidence="8" id="KW-0325">Glycoprotein</keyword>
<dbReference type="SUPFAM" id="SSF49899">
    <property type="entry name" value="Concanavalin A-like lectins/glucanases"/>
    <property type="match status" value="2"/>
</dbReference>